<dbReference type="EMBL" id="CP039371">
    <property type="protein sequence ID" value="QCI11989.1"/>
    <property type="molecule type" value="Genomic_DNA"/>
</dbReference>
<gene>
    <name evidence="2" type="ORF">E6B08_11765</name>
</gene>
<feature type="chain" id="PRO_5021011453" evidence="1">
    <location>
        <begin position="22"/>
        <end position="158"/>
    </location>
</feature>
<organism evidence="2 3">
    <name type="scientific">Pseudomonas putida</name>
    <name type="common">Arthrobacter siderocapsulatus</name>
    <dbReference type="NCBI Taxonomy" id="303"/>
    <lineage>
        <taxon>Bacteria</taxon>
        <taxon>Pseudomonadati</taxon>
        <taxon>Pseudomonadota</taxon>
        <taxon>Gammaproteobacteria</taxon>
        <taxon>Pseudomonadales</taxon>
        <taxon>Pseudomonadaceae</taxon>
        <taxon>Pseudomonas</taxon>
    </lineage>
</organism>
<reference evidence="3" key="1">
    <citation type="submission" date="2019-04" db="EMBL/GenBank/DDBJ databases">
        <title>Genome sequence of Pseudomonas putida 1290, an auxin catabolizing strain.</title>
        <authorList>
            <person name="Laird T.S."/>
            <person name="Leveau J.H.J."/>
        </authorList>
    </citation>
    <scope>NUCLEOTIDE SEQUENCE [LARGE SCALE GENOMIC DNA]</scope>
    <source>
        <strain evidence="3">1290</strain>
    </source>
</reference>
<protein>
    <submittedName>
        <fullName evidence="2">sn-glycerol-3-phosphate transporter</fullName>
    </submittedName>
</protein>
<accession>A0A4D6X7M7</accession>
<feature type="signal peptide" evidence="1">
    <location>
        <begin position="1"/>
        <end position="21"/>
    </location>
</feature>
<evidence type="ECO:0000313" key="2">
    <source>
        <dbReference type="EMBL" id="QCI11989.1"/>
    </source>
</evidence>
<dbReference type="OrthoDB" id="8561992at2"/>
<proteinExistence type="predicted"/>
<dbReference type="AlphaFoldDB" id="A0A4D6X7M7"/>
<evidence type="ECO:0000313" key="3">
    <source>
        <dbReference type="Proteomes" id="UP000298551"/>
    </source>
</evidence>
<evidence type="ECO:0000256" key="1">
    <source>
        <dbReference type="SAM" id="SignalP"/>
    </source>
</evidence>
<dbReference type="Proteomes" id="UP000298551">
    <property type="component" value="Chromosome"/>
</dbReference>
<keyword evidence="1" id="KW-0732">Signal</keyword>
<dbReference type="RefSeq" id="WP_136914151.1">
    <property type="nucleotide sequence ID" value="NZ_CP039371.1"/>
</dbReference>
<sequence length="158" mass="17635">MRWLSSVAGIGLLVASLVATAADSEREGDYWYIQTSVWTKHWTHDPDHNNHQELVGIERVYTDGVLWGAATFKNSFYQRSYYAYLGKVWEHPDYPLYVKLSAGLIEGYKGEYDDKIPLNRFGVAPVIIPSLGAHWGPVGAEFVILGAAAGMVNVGLRF</sequence>
<name>A0A4D6X7M7_PSEPU</name>